<dbReference type="WBParaSite" id="HPLM_0001005101-mRNA-1">
    <property type="protein sequence ID" value="HPLM_0001005101-mRNA-1"/>
    <property type="gene ID" value="HPLM_0001005101"/>
</dbReference>
<evidence type="ECO:0000313" key="1">
    <source>
        <dbReference type="EMBL" id="VDO39053.1"/>
    </source>
</evidence>
<dbReference type="Proteomes" id="UP000268014">
    <property type="component" value="Unassembled WGS sequence"/>
</dbReference>
<dbReference type="InterPro" id="IPR036388">
    <property type="entry name" value="WH-like_DNA-bd_sf"/>
</dbReference>
<evidence type="ECO:0000313" key="3">
    <source>
        <dbReference type="WBParaSite" id="HPLM_0001005101-mRNA-1"/>
    </source>
</evidence>
<reference evidence="3" key="1">
    <citation type="submission" date="2017-02" db="UniProtKB">
        <authorList>
            <consortium name="WormBaseParasite"/>
        </authorList>
    </citation>
    <scope>IDENTIFICATION</scope>
</reference>
<accession>A0A0N4WGT7</accession>
<reference evidence="1 2" key="2">
    <citation type="submission" date="2018-11" db="EMBL/GenBank/DDBJ databases">
        <authorList>
            <consortium name="Pathogen Informatics"/>
        </authorList>
    </citation>
    <scope>NUCLEOTIDE SEQUENCE [LARGE SCALE GENOMIC DNA]</scope>
    <source>
        <strain evidence="1 2">MHpl1</strain>
    </source>
</reference>
<gene>
    <name evidence="1" type="ORF">HPLM_LOCUS10043</name>
</gene>
<keyword evidence="2" id="KW-1185">Reference proteome</keyword>
<protein>
    <submittedName>
        <fullName evidence="3">Helix-turn-helix domain-containing protein</fullName>
    </submittedName>
</protein>
<dbReference type="EMBL" id="UZAF01017201">
    <property type="protein sequence ID" value="VDO39053.1"/>
    <property type="molecule type" value="Genomic_DNA"/>
</dbReference>
<dbReference type="Gene3D" id="1.10.10.10">
    <property type="entry name" value="Winged helix-like DNA-binding domain superfamily/Winged helix DNA-binding domain"/>
    <property type="match status" value="1"/>
</dbReference>
<evidence type="ECO:0000313" key="2">
    <source>
        <dbReference type="Proteomes" id="UP000268014"/>
    </source>
</evidence>
<sequence length="71" mass="8048">MEADPHHTTSELAATLGLSQSTVDRGLKSIDTVRKLGRRVPHALKQYDMDRSANMALSLLTLRRIHTWLEH</sequence>
<dbReference type="AlphaFoldDB" id="A0A0N4WGT7"/>
<organism evidence="3">
    <name type="scientific">Haemonchus placei</name>
    <name type="common">Barber's pole worm</name>
    <dbReference type="NCBI Taxonomy" id="6290"/>
    <lineage>
        <taxon>Eukaryota</taxon>
        <taxon>Metazoa</taxon>
        <taxon>Ecdysozoa</taxon>
        <taxon>Nematoda</taxon>
        <taxon>Chromadorea</taxon>
        <taxon>Rhabditida</taxon>
        <taxon>Rhabditina</taxon>
        <taxon>Rhabditomorpha</taxon>
        <taxon>Strongyloidea</taxon>
        <taxon>Trichostrongylidae</taxon>
        <taxon>Haemonchus</taxon>
    </lineage>
</organism>
<name>A0A0N4WGT7_HAEPC</name>
<proteinExistence type="predicted"/>
<dbReference type="OrthoDB" id="5855231at2759"/>